<dbReference type="SUPFAM" id="SSF53756">
    <property type="entry name" value="UDP-Glycosyltransferase/glycogen phosphorylase"/>
    <property type="match status" value="1"/>
</dbReference>
<dbReference type="RefSeq" id="WP_101624423.1">
    <property type="nucleotide sequence ID" value="NZ_FXZC01000004.1"/>
</dbReference>
<dbReference type="InterPro" id="IPR001296">
    <property type="entry name" value="Glyco_trans_1"/>
</dbReference>
<organism evidence="3 4">
    <name type="scientific">Brevibacterium casei CIP 102111</name>
    <dbReference type="NCBI Taxonomy" id="1255625"/>
    <lineage>
        <taxon>Bacteria</taxon>
        <taxon>Bacillati</taxon>
        <taxon>Actinomycetota</taxon>
        <taxon>Actinomycetes</taxon>
        <taxon>Micrococcales</taxon>
        <taxon>Brevibacteriaceae</taxon>
        <taxon>Brevibacterium</taxon>
    </lineage>
</organism>
<sequence>MTDKQWHLEDVTEMKSGGIVFMLLSGPLTHGAAGLANSFIERASSLSEAGWTVTILVDVWQVDLKWHVEALVDSGRLHPKVAVRNLYFDLAAQAGLPDGYMESQFSSPLLSDYIGRLDARYDDSNGQVVRYYDKHLYRYFGYVDERSTPLFLDELIDKKRVKRLYFSPGGRLIRGTGYRNESPVWDEFYNESGVVYCRIRYGSDEKVATVTVREGRSRYRNLNRDESLLGFWLSSCFEIGTEDFVICEYAFKFSDLQEFARKSGVPTIYTLHSSHLGPPHGAGAPIKPELGPTFHNAEDMDAIVVLTPQQRFDIRKRFPELQNVHTIPHAAPQPLKVSRTPVAARETGLVVVVGRLDQVKGQRLVIEKFSRLLERHPGARLELWGRGNDEGNIRRLISEQSLSDSVSLKGFTNDTSTVFERAEIALFPSSFEGQSLTLMEAMRAGCVPVCFDFKYGARMLVDDLENGIIVERGDVVDMIDSACVLLDDPTSLASMSKASRVKMAMFSKDRLVRDWENLFFQLSASRK</sequence>
<accession>A0A2H1JKW2</accession>
<gene>
    <name evidence="3" type="ORF">BC102111_02348</name>
</gene>
<evidence type="ECO:0000313" key="4">
    <source>
        <dbReference type="Proteomes" id="UP000234333"/>
    </source>
</evidence>
<name>A0A2H1JKW2_9MICO</name>
<proteinExistence type="predicted"/>
<dbReference type="PANTHER" id="PTHR12526">
    <property type="entry name" value="GLYCOSYLTRANSFERASE"/>
    <property type="match status" value="1"/>
</dbReference>
<dbReference type="GO" id="GO:0016757">
    <property type="term" value="F:glycosyltransferase activity"/>
    <property type="evidence" value="ECO:0007669"/>
    <property type="project" value="InterPro"/>
</dbReference>
<dbReference type="PANTHER" id="PTHR12526:SF630">
    <property type="entry name" value="GLYCOSYLTRANSFERASE"/>
    <property type="match status" value="1"/>
</dbReference>
<dbReference type="Proteomes" id="UP000234333">
    <property type="component" value="Unassembled WGS sequence"/>
</dbReference>
<evidence type="ECO:0000313" key="3">
    <source>
        <dbReference type="EMBL" id="SMX87732.1"/>
    </source>
</evidence>
<feature type="domain" description="Glycosyl transferase family 1" evidence="2">
    <location>
        <begin position="347"/>
        <end position="500"/>
    </location>
</feature>
<dbReference type="EMBL" id="FXZC01000004">
    <property type="protein sequence ID" value="SMX87732.1"/>
    <property type="molecule type" value="Genomic_DNA"/>
</dbReference>
<dbReference type="AlphaFoldDB" id="A0A2H1JKW2"/>
<keyword evidence="1 3" id="KW-0808">Transferase</keyword>
<dbReference type="GeneID" id="99774961"/>
<evidence type="ECO:0000259" key="2">
    <source>
        <dbReference type="Pfam" id="PF00534"/>
    </source>
</evidence>
<evidence type="ECO:0000256" key="1">
    <source>
        <dbReference type="ARBA" id="ARBA00022679"/>
    </source>
</evidence>
<dbReference type="Pfam" id="PF00534">
    <property type="entry name" value="Glycos_transf_1"/>
    <property type="match status" value="1"/>
</dbReference>
<reference evidence="3 4" key="1">
    <citation type="submission" date="2017-03" db="EMBL/GenBank/DDBJ databases">
        <authorList>
            <person name="Afonso C.L."/>
            <person name="Miller P.J."/>
            <person name="Scott M.A."/>
            <person name="Spackman E."/>
            <person name="Goraichik I."/>
            <person name="Dimitrov K.M."/>
            <person name="Suarez D.L."/>
            <person name="Swayne D.E."/>
        </authorList>
    </citation>
    <scope>NUCLEOTIDE SEQUENCE [LARGE SCALE GENOMIC DNA]</scope>
    <source>
        <strain evidence="3 4">CIP 102111</strain>
    </source>
</reference>
<dbReference type="Gene3D" id="3.40.50.2000">
    <property type="entry name" value="Glycogen Phosphorylase B"/>
    <property type="match status" value="2"/>
</dbReference>
<protein>
    <submittedName>
        <fullName evidence="3">Glycosyltransferase involved in cell wall bisynthesis</fullName>
    </submittedName>
</protein>